<dbReference type="EMBL" id="BONC01000044">
    <property type="protein sequence ID" value="GIF59234.1"/>
    <property type="molecule type" value="Genomic_DNA"/>
</dbReference>
<dbReference type="CDD" id="cd00683">
    <property type="entry name" value="Trans_IPPS_HH"/>
    <property type="match status" value="1"/>
</dbReference>
<accession>A0ABQ4C928</accession>
<sequence>MTVDTLTSAYETCEAITRSEARNFYYGIRLLPPAKRTSLCAVYALARRIDDIGDGDLAPADKTTALAGLKTELSDIDRSSDPVLLAVADTARRYPLPVDAFGELVDGVQMDLDGTRYDTFDQLVGYCRCVAGSVGRLCLGVFGSRADPRASEYADALGIALQQVNILRDIREDLTNNRVYLPAEDLHRFGVRLALDAQGNLVDRDGGLARYIAFAAERARLWYERGLRLLPLLDRRSAACAAAMSGIYRRLLEQIAANPRLVYDRRLSLTGWQKATVAVRAMAGVS</sequence>
<dbReference type="InterPro" id="IPR044843">
    <property type="entry name" value="Trans_IPPS_bact-type"/>
</dbReference>
<dbReference type="InterPro" id="IPR033904">
    <property type="entry name" value="Trans_IPPS_HH"/>
</dbReference>
<protein>
    <submittedName>
        <fullName evidence="3">Phytoene synthase</fullName>
    </submittedName>
</protein>
<dbReference type="RefSeq" id="WP_203706075.1">
    <property type="nucleotide sequence ID" value="NZ_BAAALU010000020.1"/>
</dbReference>
<dbReference type="SFLD" id="SFLDG01212">
    <property type="entry name" value="Phytoene_synthase_like"/>
    <property type="match status" value="1"/>
</dbReference>
<dbReference type="InterPro" id="IPR017828">
    <property type="entry name" value="SQ_synth_HpnD-like"/>
</dbReference>
<keyword evidence="4" id="KW-1185">Reference proteome</keyword>
<comment type="pathway">
    <text evidence="1">Carotenoid biosynthesis; phytoene biosynthesis.</text>
</comment>
<proteinExistence type="predicted"/>
<dbReference type="PANTHER" id="PTHR31480">
    <property type="entry name" value="BIFUNCTIONAL LYCOPENE CYCLASE/PHYTOENE SYNTHASE"/>
    <property type="match status" value="1"/>
</dbReference>
<dbReference type="NCBIfam" id="TIGR03465">
    <property type="entry name" value="HpnD"/>
    <property type="match status" value="1"/>
</dbReference>
<dbReference type="Gene3D" id="1.10.600.10">
    <property type="entry name" value="Farnesyl Diphosphate Synthase"/>
    <property type="match status" value="1"/>
</dbReference>
<organism evidence="3 4">
    <name type="scientific">Asanoa iriomotensis</name>
    <dbReference type="NCBI Taxonomy" id="234613"/>
    <lineage>
        <taxon>Bacteria</taxon>
        <taxon>Bacillati</taxon>
        <taxon>Actinomycetota</taxon>
        <taxon>Actinomycetes</taxon>
        <taxon>Micromonosporales</taxon>
        <taxon>Micromonosporaceae</taxon>
        <taxon>Asanoa</taxon>
    </lineage>
</organism>
<evidence type="ECO:0000313" key="4">
    <source>
        <dbReference type="Proteomes" id="UP000624325"/>
    </source>
</evidence>
<gene>
    <name evidence="3" type="primary">crtB_2</name>
    <name evidence="3" type="ORF">Air01nite_53290</name>
</gene>
<evidence type="ECO:0000313" key="3">
    <source>
        <dbReference type="EMBL" id="GIF59234.1"/>
    </source>
</evidence>
<dbReference type="InterPro" id="IPR002060">
    <property type="entry name" value="Squ/phyt_synthse"/>
</dbReference>
<dbReference type="Proteomes" id="UP000624325">
    <property type="component" value="Unassembled WGS sequence"/>
</dbReference>
<evidence type="ECO:0000256" key="2">
    <source>
        <dbReference type="ARBA" id="ARBA00022679"/>
    </source>
</evidence>
<dbReference type="Pfam" id="PF00494">
    <property type="entry name" value="SQS_PSY"/>
    <property type="match status" value="1"/>
</dbReference>
<dbReference type="SFLD" id="SFLDG01018">
    <property type="entry name" value="Squalene/Phytoene_Synthase_Lik"/>
    <property type="match status" value="1"/>
</dbReference>
<reference evidence="3 4" key="1">
    <citation type="submission" date="2021-01" db="EMBL/GenBank/DDBJ databases">
        <title>Whole genome shotgun sequence of Asanoa iriomotensis NBRC 100142.</title>
        <authorList>
            <person name="Komaki H."/>
            <person name="Tamura T."/>
        </authorList>
    </citation>
    <scope>NUCLEOTIDE SEQUENCE [LARGE SCALE GENOMIC DNA]</scope>
    <source>
        <strain evidence="3 4">NBRC 100142</strain>
    </source>
</reference>
<keyword evidence="2" id="KW-0808">Transferase</keyword>
<dbReference type="InterPro" id="IPR019845">
    <property type="entry name" value="Squalene/phytoene_synthase_CS"/>
</dbReference>
<comment type="caution">
    <text evidence="3">The sequence shown here is derived from an EMBL/GenBank/DDBJ whole genome shotgun (WGS) entry which is preliminary data.</text>
</comment>
<dbReference type="SFLD" id="SFLDS00005">
    <property type="entry name" value="Isoprenoid_Synthase_Type_I"/>
    <property type="match status" value="1"/>
</dbReference>
<evidence type="ECO:0000256" key="1">
    <source>
        <dbReference type="ARBA" id="ARBA00004684"/>
    </source>
</evidence>
<dbReference type="PROSITE" id="PS01045">
    <property type="entry name" value="SQUALEN_PHYTOEN_SYN_2"/>
    <property type="match status" value="1"/>
</dbReference>
<name>A0ABQ4C928_9ACTN</name>
<dbReference type="InterPro" id="IPR008949">
    <property type="entry name" value="Isoprenoid_synthase_dom_sf"/>
</dbReference>
<dbReference type="SUPFAM" id="SSF48576">
    <property type="entry name" value="Terpenoid synthases"/>
    <property type="match status" value="1"/>
</dbReference>